<organism evidence="2">
    <name type="scientific">Siphoviridae sp. ctnOB2</name>
    <dbReference type="NCBI Taxonomy" id="2825661"/>
    <lineage>
        <taxon>Viruses</taxon>
        <taxon>Duplodnaviria</taxon>
        <taxon>Heunggongvirae</taxon>
        <taxon>Uroviricota</taxon>
        <taxon>Caudoviricetes</taxon>
    </lineage>
</organism>
<name>A0A8S5PFZ1_9CAUD</name>
<dbReference type="EMBL" id="BK015408">
    <property type="protein sequence ID" value="DAE05363.1"/>
    <property type="molecule type" value="Genomic_DNA"/>
</dbReference>
<keyword evidence="1" id="KW-0472">Membrane</keyword>
<protein>
    <submittedName>
        <fullName evidence="2">Uncharacterized protein</fullName>
    </submittedName>
</protein>
<proteinExistence type="predicted"/>
<accession>A0A8S5PFZ1</accession>
<feature type="transmembrane region" description="Helical" evidence="1">
    <location>
        <begin position="168"/>
        <end position="189"/>
    </location>
</feature>
<feature type="transmembrane region" description="Helical" evidence="1">
    <location>
        <begin position="141"/>
        <end position="162"/>
    </location>
</feature>
<evidence type="ECO:0000256" key="1">
    <source>
        <dbReference type="SAM" id="Phobius"/>
    </source>
</evidence>
<feature type="transmembrane region" description="Helical" evidence="1">
    <location>
        <begin position="6"/>
        <end position="29"/>
    </location>
</feature>
<evidence type="ECO:0000313" key="2">
    <source>
        <dbReference type="EMBL" id="DAE05363.1"/>
    </source>
</evidence>
<keyword evidence="1" id="KW-0812">Transmembrane</keyword>
<sequence>MESFIEILKIILPALITGIFTFIVTKYNYNKNVPLDNMKIAYNRIYYPLYKIINNNKEYNENTIDDVINHISTYMNDYNIKYIDRSTHKTYIILKDNHNKYNYNNFKNNIYDRNSYLRRRLGYLEPNFIQSVMYLSKDDKFIFFCGVDGLIIYMSFIIAALFNNEGVVYKYAFVCGEVFLVIFLIKIIIKGIGILGVKIIKFGCYVKKCWNKKKC</sequence>
<keyword evidence="1" id="KW-1133">Transmembrane helix</keyword>
<reference evidence="2" key="1">
    <citation type="journal article" date="2021" name="Proc. Natl. Acad. Sci. U.S.A.">
        <title>A Catalog of Tens of Thousands of Viruses from Human Metagenomes Reveals Hidden Associations with Chronic Diseases.</title>
        <authorList>
            <person name="Tisza M.J."/>
            <person name="Buck C.B."/>
        </authorList>
    </citation>
    <scope>NUCLEOTIDE SEQUENCE</scope>
    <source>
        <strain evidence="2">CtnOB2</strain>
    </source>
</reference>